<accession>A0ABW6K3M6</accession>
<sequence length="510" mass="57357">MIGDFFRKALKKKKKTNPFQEYSNSKEIQMKAQLIDADLEKTITLFKQLYSFPENTDVKFRTFQIAGLNKTACLLTINTITDINIIEEFVLTPLLTNMNRSIEIEDLLAVQSLSTVSIIKEVVAEINIGNAILFIEGYSKAFSISATNFQGRDVNSAENEVTLKGPKEAFTEKASTNISLIRKRIKNENLIVESTTISKRSNNQLYIIYMKDIANEKLLGNIKNRINALNVDAIQNLSLLEQHIEERQLSLFPTILNTERPDRATSFIEDGYIVLIMDNSPDCLVLPATFWSFFHISEDHYLRYIYGNFTRALRMVAIFITLFISSIYVGITNYHSEMIPPDLLLAISGTREKVPFPALIEVIMMEFAFGLIREGGLRVPTPVGPTIGIVGALILGQAAVQANIVSPIVVIVVALGGVCSFLVSDINLNFSIRIIRFFFILSSGLFGFFGMTALFVAGLFYMVSLKSFGVPYLAPMTPRYASSKDTLFRRTLKNEIFRPGYVKPKDMKKT</sequence>
<dbReference type="PIRSF" id="PIRSF005690">
    <property type="entry name" value="GerBA"/>
    <property type="match status" value="1"/>
</dbReference>
<dbReference type="InterPro" id="IPR004995">
    <property type="entry name" value="Spore_Ger"/>
</dbReference>
<comment type="similarity">
    <text evidence="2 4">Belongs to the GerABKA family.</text>
</comment>
<dbReference type="RefSeq" id="WP_389220781.1">
    <property type="nucleotide sequence ID" value="NZ_JBIACJ010000007.1"/>
</dbReference>
<organism evidence="6 7">
    <name type="scientific">Cytobacillus mangrovibacter</name>
    <dbReference type="NCBI Taxonomy" id="3299024"/>
    <lineage>
        <taxon>Bacteria</taxon>
        <taxon>Bacillati</taxon>
        <taxon>Bacillota</taxon>
        <taxon>Bacilli</taxon>
        <taxon>Bacillales</taxon>
        <taxon>Bacillaceae</taxon>
        <taxon>Cytobacillus</taxon>
    </lineage>
</organism>
<reference evidence="6 7" key="1">
    <citation type="submission" date="2024-08" db="EMBL/GenBank/DDBJ databases">
        <title>Two novel Cytobacillus novel species.</title>
        <authorList>
            <person name="Liu G."/>
        </authorList>
    </citation>
    <scope>NUCLEOTIDE SEQUENCE [LARGE SCALE GENOMIC DNA]</scope>
    <source>
        <strain evidence="6 7">FJAT-53684</strain>
    </source>
</reference>
<evidence type="ECO:0000256" key="4">
    <source>
        <dbReference type="PIRNR" id="PIRNR005690"/>
    </source>
</evidence>
<feature type="transmembrane region" description="Helical" evidence="5">
    <location>
        <begin position="435"/>
        <end position="463"/>
    </location>
</feature>
<evidence type="ECO:0000256" key="2">
    <source>
        <dbReference type="ARBA" id="ARBA00005278"/>
    </source>
</evidence>
<evidence type="ECO:0000256" key="5">
    <source>
        <dbReference type="SAM" id="Phobius"/>
    </source>
</evidence>
<feature type="transmembrane region" description="Helical" evidence="5">
    <location>
        <begin position="404"/>
        <end position="423"/>
    </location>
</feature>
<keyword evidence="7" id="KW-1185">Reference proteome</keyword>
<feature type="transmembrane region" description="Helical" evidence="5">
    <location>
        <begin position="312"/>
        <end position="334"/>
    </location>
</feature>
<proteinExistence type="inferred from homology"/>
<feature type="transmembrane region" description="Helical" evidence="5">
    <location>
        <begin position="379"/>
        <end position="398"/>
    </location>
</feature>
<dbReference type="InterPro" id="IPR050768">
    <property type="entry name" value="UPF0353/GerABKA_families"/>
</dbReference>
<dbReference type="Proteomes" id="UP001601058">
    <property type="component" value="Unassembled WGS sequence"/>
</dbReference>
<evidence type="ECO:0000256" key="1">
    <source>
        <dbReference type="ARBA" id="ARBA00004141"/>
    </source>
</evidence>
<keyword evidence="5" id="KW-0812">Transmembrane</keyword>
<comment type="subcellular location">
    <subcellularLocation>
        <location evidence="4">Cell membrane</location>
    </subcellularLocation>
    <subcellularLocation>
        <location evidence="1">Membrane</location>
        <topology evidence="1">Multi-pass membrane protein</topology>
    </subcellularLocation>
</comment>
<keyword evidence="5" id="KW-1133">Transmembrane helix</keyword>
<evidence type="ECO:0000313" key="7">
    <source>
        <dbReference type="Proteomes" id="UP001601058"/>
    </source>
</evidence>
<feature type="transmembrane region" description="Helical" evidence="5">
    <location>
        <begin position="354"/>
        <end position="372"/>
    </location>
</feature>
<comment type="caution">
    <text evidence="6">The sequence shown here is derived from an EMBL/GenBank/DDBJ whole genome shotgun (WGS) entry which is preliminary data.</text>
</comment>
<protein>
    <submittedName>
        <fullName evidence="6">Spore germination protein</fullName>
    </submittedName>
</protein>
<gene>
    <name evidence="6" type="ORF">ACFYKT_14210</name>
</gene>
<keyword evidence="3 4" id="KW-0472">Membrane</keyword>
<evidence type="ECO:0000313" key="6">
    <source>
        <dbReference type="EMBL" id="MFE8697493.1"/>
    </source>
</evidence>
<name>A0ABW6K3M6_9BACI</name>
<evidence type="ECO:0000256" key="3">
    <source>
        <dbReference type="ARBA" id="ARBA00023136"/>
    </source>
</evidence>
<dbReference type="Pfam" id="PF03323">
    <property type="entry name" value="GerA"/>
    <property type="match status" value="1"/>
</dbReference>
<dbReference type="PANTHER" id="PTHR22550:SF5">
    <property type="entry name" value="LEUCINE ZIPPER PROTEIN 4"/>
    <property type="match status" value="1"/>
</dbReference>
<dbReference type="EMBL" id="JBIACJ010000007">
    <property type="protein sequence ID" value="MFE8697493.1"/>
    <property type="molecule type" value="Genomic_DNA"/>
</dbReference>
<dbReference type="PANTHER" id="PTHR22550">
    <property type="entry name" value="SPORE GERMINATION PROTEIN"/>
    <property type="match status" value="1"/>
</dbReference>